<comment type="caution">
    <text evidence="6">The sequence shown here is derived from an EMBL/GenBank/DDBJ whole genome shotgun (WGS) entry which is preliminary data.</text>
</comment>
<evidence type="ECO:0000313" key="7">
    <source>
        <dbReference type="Proteomes" id="UP000095256"/>
    </source>
</evidence>
<dbReference type="Proteomes" id="UP000095256">
    <property type="component" value="Unassembled WGS sequence"/>
</dbReference>
<keyword evidence="1" id="KW-0678">Repressor</keyword>
<keyword evidence="2" id="KW-0805">Transcription regulation</keyword>
<dbReference type="PANTHER" id="PTHR30204:SF69">
    <property type="entry name" value="MERR-FAMILY TRANSCRIPTIONAL REGULATOR"/>
    <property type="match status" value="1"/>
</dbReference>
<keyword evidence="7" id="KW-1185">Reference proteome</keyword>
<dbReference type="InterPro" id="IPR000551">
    <property type="entry name" value="MerR-type_HTH_dom"/>
</dbReference>
<gene>
    <name evidence="6" type="ORF">BCR26_05700</name>
</gene>
<protein>
    <recommendedName>
        <fullName evidence="5">HTH merR-type domain-containing protein</fullName>
    </recommendedName>
</protein>
<evidence type="ECO:0000256" key="3">
    <source>
        <dbReference type="ARBA" id="ARBA00023125"/>
    </source>
</evidence>
<dbReference type="STRING" id="762845.BCR26_05700"/>
<dbReference type="Pfam" id="PF13411">
    <property type="entry name" value="MerR_1"/>
    <property type="match status" value="1"/>
</dbReference>
<sequence>MLESPNISDIQLKIGQVSQKTNISVDTLRFYEKMDLIVPDRDESGRRIYSAEDLEKLNLVICLLETDLSIKEAQEFIALYDHGENTVKQRIDFYSELIRKIGLDIEKKIKQLQYFTTKIQKTQDYLKN</sequence>
<proteinExistence type="predicted"/>
<dbReference type="InterPro" id="IPR009061">
    <property type="entry name" value="DNA-bd_dom_put_sf"/>
</dbReference>
<accession>A0A1E5KT00</accession>
<dbReference type="PROSITE" id="PS50937">
    <property type="entry name" value="HTH_MERR_2"/>
    <property type="match status" value="1"/>
</dbReference>
<keyword evidence="3" id="KW-0238">DNA-binding</keyword>
<dbReference type="GO" id="GO:0003677">
    <property type="term" value="F:DNA binding"/>
    <property type="evidence" value="ECO:0007669"/>
    <property type="project" value="UniProtKB-KW"/>
</dbReference>
<reference evidence="6 7" key="1">
    <citation type="submission" date="2016-09" db="EMBL/GenBank/DDBJ databases">
        <authorList>
            <person name="Capua I."/>
            <person name="De Benedictis P."/>
            <person name="Joannis T."/>
            <person name="Lombin L.H."/>
            <person name="Cattoli G."/>
        </authorList>
    </citation>
    <scope>NUCLEOTIDE SEQUENCE [LARGE SCALE GENOMIC DNA]</scope>
    <source>
        <strain evidence="6 7">LMG 25899</strain>
    </source>
</reference>
<dbReference type="GO" id="GO:0003700">
    <property type="term" value="F:DNA-binding transcription factor activity"/>
    <property type="evidence" value="ECO:0007669"/>
    <property type="project" value="InterPro"/>
</dbReference>
<evidence type="ECO:0000259" key="5">
    <source>
        <dbReference type="PROSITE" id="PS50937"/>
    </source>
</evidence>
<dbReference type="AlphaFoldDB" id="A0A1E5KT00"/>
<dbReference type="EMBL" id="MIEK01000067">
    <property type="protein sequence ID" value="OEH81007.1"/>
    <property type="molecule type" value="Genomic_DNA"/>
</dbReference>
<dbReference type="Gene3D" id="1.10.1660.10">
    <property type="match status" value="1"/>
</dbReference>
<keyword evidence="4" id="KW-0804">Transcription</keyword>
<evidence type="ECO:0000256" key="4">
    <source>
        <dbReference type="ARBA" id="ARBA00023163"/>
    </source>
</evidence>
<dbReference type="PROSITE" id="PS00552">
    <property type="entry name" value="HTH_MERR_1"/>
    <property type="match status" value="1"/>
</dbReference>
<name>A0A1E5KT00_9ENTE</name>
<dbReference type="InterPro" id="IPR047057">
    <property type="entry name" value="MerR_fam"/>
</dbReference>
<dbReference type="RefSeq" id="WP_069699995.1">
    <property type="nucleotide sequence ID" value="NZ_JAGGMA010000005.1"/>
</dbReference>
<dbReference type="PANTHER" id="PTHR30204">
    <property type="entry name" value="REDOX-CYCLING DRUG-SENSING TRANSCRIPTIONAL ACTIVATOR SOXR"/>
    <property type="match status" value="1"/>
</dbReference>
<dbReference type="SUPFAM" id="SSF46955">
    <property type="entry name" value="Putative DNA-binding domain"/>
    <property type="match status" value="1"/>
</dbReference>
<dbReference type="SMART" id="SM00422">
    <property type="entry name" value="HTH_MERR"/>
    <property type="match status" value="1"/>
</dbReference>
<organism evidence="6 7">
    <name type="scientific">Enterococcus rivorum</name>
    <dbReference type="NCBI Taxonomy" id="762845"/>
    <lineage>
        <taxon>Bacteria</taxon>
        <taxon>Bacillati</taxon>
        <taxon>Bacillota</taxon>
        <taxon>Bacilli</taxon>
        <taxon>Lactobacillales</taxon>
        <taxon>Enterococcaceae</taxon>
        <taxon>Enterococcus</taxon>
    </lineage>
</organism>
<evidence type="ECO:0000313" key="6">
    <source>
        <dbReference type="EMBL" id="OEH81007.1"/>
    </source>
</evidence>
<evidence type="ECO:0000256" key="1">
    <source>
        <dbReference type="ARBA" id="ARBA00022491"/>
    </source>
</evidence>
<feature type="domain" description="HTH merR-type" evidence="5">
    <location>
        <begin position="11"/>
        <end position="79"/>
    </location>
</feature>
<evidence type="ECO:0000256" key="2">
    <source>
        <dbReference type="ARBA" id="ARBA00023015"/>
    </source>
</evidence>
<dbReference type="OrthoDB" id="9811174at2"/>